<keyword evidence="3 5" id="KW-0949">S-adenosyl-L-methionine</keyword>
<feature type="region of interest" description="Disordered" evidence="7">
    <location>
        <begin position="510"/>
        <end position="544"/>
    </location>
</feature>
<dbReference type="GO" id="GO:0030697">
    <property type="term" value="F:tRNA (uracil(54)-C5)-methyltransferase activity, S-adenosyl methionine-dependent"/>
    <property type="evidence" value="ECO:0007669"/>
    <property type="project" value="InterPro"/>
</dbReference>
<dbReference type="InterPro" id="IPR030390">
    <property type="entry name" value="MeTrfase_TrmA_AS"/>
</dbReference>
<sequence>MTLTLLLMFGLKQPALGLSLPQHRLWAGCRFASLSMLARRSRRRGPAAVPRPPRVLQRSDSGVPEIAACHPEQYDKLLSSKVASMVQLVTGAVAAGSSSASEPQTTELPAIEVFESARTNFRMRASFQIWREGAGLHYVMFNRGDSRTPHEVRTYPMGSPRLSELMGPLIEGLAARAELCPAGTTTSSASEELRDKLNDVRLLTTSTGDALVTVTYNRPIGGGAWEAAARELAEALGVCVVGRSRKVVIGCETVEERLSVPGRGECVYLQTEGAFTQPNAQVCSAMLGWAVDATRGLDGSRSELDCGDGRTGSDLCELYCGNGCFTVALAPNFRRVAAARGLPKAGHVHEFVEALAGGRPFRRLDEAGVELASLHTLLVDPPRAGLDQTSRALAATFARVVYVSCNPETLARDLTQLSATHTLTRLAAFDQFPYTPHLECGVTPALPCEAEAAARHLKVGGEAARLEAFGPVVGPPEGSGEGREPWQRQPWAKPAFAAVGLLSLFHGLLPAPKPPPARGGGPRSPPPRLSLDEPPPRASRRDATSTTAALLSCALLAPSMPRASSAAECDEACARRIAERRALFEQSRTTADRSVILELSRQRAALYNTTFRGASCVPGLPCY</sequence>
<evidence type="ECO:0000313" key="9">
    <source>
        <dbReference type="EnsemblProtists" id="EOD28666"/>
    </source>
</evidence>
<dbReference type="PROSITE" id="PS01231">
    <property type="entry name" value="TRMA_2"/>
    <property type="match status" value="1"/>
</dbReference>
<evidence type="ECO:0008006" key="11">
    <source>
        <dbReference type="Google" id="ProtNLM"/>
    </source>
</evidence>
<dbReference type="GeneID" id="17274212"/>
<feature type="binding site" evidence="5">
    <location>
        <position position="277"/>
    </location>
    <ligand>
        <name>S-adenosyl-L-methionine</name>
        <dbReference type="ChEBI" id="CHEBI:59789"/>
    </ligand>
</feature>
<dbReference type="InterPro" id="IPR011869">
    <property type="entry name" value="TrmA_MeTrfase"/>
</dbReference>
<dbReference type="InterPro" id="IPR010280">
    <property type="entry name" value="U5_MeTrfase_fam"/>
</dbReference>
<evidence type="ECO:0000256" key="6">
    <source>
        <dbReference type="PROSITE-ProRule" id="PRU10015"/>
    </source>
</evidence>
<dbReference type="KEGG" id="ehx:EMIHUDRAFT_234819"/>
<organism evidence="9 10">
    <name type="scientific">Emiliania huxleyi (strain CCMP1516)</name>
    <dbReference type="NCBI Taxonomy" id="280463"/>
    <lineage>
        <taxon>Eukaryota</taxon>
        <taxon>Haptista</taxon>
        <taxon>Haptophyta</taxon>
        <taxon>Prymnesiophyceae</taxon>
        <taxon>Isochrysidales</taxon>
        <taxon>Noelaerhabdaceae</taxon>
        <taxon>Emiliania</taxon>
    </lineage>
</organism>
<dbReference type="PANTHER" id="PTHR47790:SF2">
    <property type="entry name" value="TRNA_TMRNA (URACIL-C(5))-METHYLTRANSFERASE"/>
    <property type="match status" value="1"/>
</dbReference>
<dbReference type="GO" id="GO:0008033">
    <property type="term" value="P:tRNA processing"/>
    <property type="evidence" value="ECO:0007669"/>
    <property type="project" value="UniProtKB-KW"/>
</dbReference>
<feature type="compositionally biased region" description="Basic and acidic residues" evidence="7">
    <location>
        <begin position="530"/>
        <end position="543"/>
    </location>
</feature>
<dbReference type="InterPro" id="IPR030391">
    <property type="entry name" value="MeTrfase_TrmA_CS"/>
</dbReference>
<dbReference type="HOGENOM" id="CLU_439072_0_0_1"/>
<dbReference type="Proteomes" id="UP000013827">
    <property type="component" value="Unassembled WGS sequence"/>
</dbReference>
<protein>
    <recommendedName>
        <fullName evidence="11">tRNA (Uracil-5-)-methyltransferase</fullName>
    </recommendedName>
</protein>
<reference evidence="10" key="1">
    <citation type="journal article" date="2013" name="Nature">
        <title>Pan genome of the phytoplankton Emiliania underpins its global distribution.</title>
        <authorList>
            <person name="Read B.A."/>
            <person name="Kegel J."/>
            <person name="Klute M.J."/>
            <person name="Kuo A."/>
            <person name="Lefebvre S.C."/>
            <person name="Maumus F."/>
            <person name="Mayer C."/>
            <person name="Miller J."/>
            <person name="Monier A."/>
            <person name="Salamov A."/>
            <person name="Young J."/>
            <person name="Aguilar M."/>
            <person name="Claverie J.M."/>
            <person name="Frickenhaus S."/>
            <person name="Gonzalez K."/>
            <person name="Herman E.K."/>
            <person name="Lin Y.C."/>
            <person name="Napier J."/>
            <person name="Ogata H."/>
            <person name="Sarno A.F."/>
            <person name="Shmutz J."/>
            <person name="Schroeder D."/>
            <person name="de Vargas C."/>
            <person name="Verret F."/>
            <person name="von Dassow P."/>
            <person name="Valentin K."/>
            <person name="Van de Peer Y."/>
            <person name="Wheeler G."/>
            <person name="Dacks J.B."/>
            <person name="Delwiche C.F."/>
            <person name="Dyhrman S.T."/>
            <person name="Glockner G."/>
            <person name="John U."/>
            <person name="Richards T."/>
            <person name="Worden A.Z."/>
            <person name="Zhang X."/>
            <person name="Grigoriev I.V."/>
            <person name="Allen A.E."/>
            <person name="Bidle K."/>
            <person name="Borodovsky M."/>
            <person name="Bowler C."/>
            <person name="Brownlee C."/>
            <person name="Cock J.M."/>
            <person name="Elias M."/>
            <person name="Gladyshev V.N."/>
            <person name="Groth M."/>
            <person name="Guda C."/>
            <person name="Hadaegh A."/>
            <person name="Iglesias-Rodriguez M.D."/>
            <person name="Jenkins J."/>
            <person name="Jones B.M."/>
            <person name="Lawson T."/>
            <person name="Leese F."/>
            <person name="Lindquist E."/>
            <person name="Lobanov A."/>
            <person name="Lomsadze A."/>
            <person name="Malik S.B."/>
            <person name="Marsh M.E."/>
            <person name="Mackinder L."/>
            <person name="Mock T."/>
            <person name="Mueller-Roeber B."/>
            <person name="Pagarete A."/>
            <person name="Parker M."/>
            <person name="Probert I."/>
            <person name="Quesneville H."/>
            <person name="Raines C."/>
            <person name="Rensing S.A."/>
            <person name="Riano-Pachon D.M."/>
            <person name="Richier S."/>
            <person name="Rokitta S."/>
            <person name="Shiraiwa Y."/>
            <person name="Soanes D.M."/>
            <person name="van der Giezen M."/>
            <person name="Wahlund T.M."/>
            <person name="Williams B."/>
            <person name="Wilson W."/>
            <person name="Wolfe G."/>
            <person name="Wurch L.L."/>
        </authorList>
    </citation>
    <scope>NUCLEOTIDE SEQUENCE</scope>
</reference>
<dbReference type="GO" id="GO:0032259">
    <property type="term" value="P:methylation"/>
    <property type="evidence" value="ECO:0007669"/>
    <property type="project" value="UniProtKB-KW"/>
</dbReference>
<evidence type="ECO:0000256" key="5">
    <source>
        <dbReference type="PROSITE-ProRule" id="PRU01024"/>
    </source>
</evidence>
<feature type="binding site" evidence="5">
    <location>
        <position position="380"/>
    </location>
    <ligand>
        <name>S-adenosyl-L-methionine</name>
        <dbReference type="ChEBI" id="CHEBI:59789"/>
    </ligand>
</feature>
<dbReference type="PaxDb" id="2903-EOD28666"/>
<dbReference type="InterPro" id="IPR029063">
    <property type="entry name" value="SAM-dependent_MTases_sf"/>
</dbReference>
<dbReference type="PROSITE" id="PS51687">
    <property type="entry name" value="SAM_MT_RNA_M5U"/>
    <property type="match status" value="1"/>
</dbReference>
<dbReference type="Gene3D" id="2.40.50.1070">
    <property type="match status" value="1"/>
</dbReference>
<keyword evidence="10" id="KW-1185">Reference proteome</keyword>
<dbReference type="SUPFAM" id="SSF53335">
    <property type="entry name" value="S-adenosyl-L-methionine-dependent methyltransferases"/>
    <property type="match status" value="1"/>
</dbReference>
<proteinExistence type="inferred from homology"/>
<dbReference type="GO" id="GO:0005829">
    <property type="term" value="C:cytosol"/>
    <property type="evidence" value="ECO:0007669"/>
    <property type="project" value="TreeGrafter"/>
</dbReference>
<reference evidence="9" key="2">
    <citation type="submission" date="2024-10" db="UniProtKB">
        <authorList>
            <consortium name="EnsemblProtists"/>
        </authorList>
    </citation>
    <scope>IDENTIFICATION</scope>
</reference>
<feature type="binding site" evidence="5">
    <location>
        <position position="319"/>
    </location>
    <ligand>
        <name>S-adenosyl-L-methionine</name>
        <dbReference type="ChEBI" id="CHEBI:59789"/>
    </ligand>
</feature>
<accession>A0A0D3JYT1</accession>
<feature type="signal peptide" evidence="8">
    <location>
        <begin position="1"/>
        <end position="17"/>
    </location>
</feature>
<evidence type="ECO:0000256" key="8">
    <source>
        <dbReference type="SAM" id="SignalP"/>
    </source>
</evidence>
<feature type="active site" description="Nucleophile" evidence="5">
    <location>
        <position position="405"/>
    </location>
</feature>
<evidence type="ECO:0000256" key="3">
    <source>
        <dbReference type="ARBA" id="ARBA00022691"/>
    </source>
</evidence>
<dbReference type="PROSITE" id="PS01230">
    <property type="entry name" value="TRMA_1"/>
    <property type="match status" value="1"/>
</dbReference>
<feature type="compositionally biased region" description="Pro residues" evidence="7">
    <location>
        <begin position="511"/>
        <end position="528"/>
    </location>
</feature>
<evidence type="ECO:0000256" key="2">
    <source>
        <dbReference type="ARBA" id="ARBA00022679"/>
    </source>
</evidence>
<keyword evidence="1 5" id="KW-0489">Methyltransferase</keyword>
<evidence type="ECO:0000256" key="7">
    <source>
        <dbReference type="SAM" id="MobiDB-lite"/>
    </source>
</evidence>
<dbReference type="GO" id="GO:0019843">
    <property type="term" value="F:rRNA binding"/>
    <property type="evidence" value="ECO:0007669"/>
    <property type="project" value="TreeGrafter"/>
</dbReference>
<dbReference type="GO" id="GO:0000049">
    <property type="term" value="F:tRNA binding"/>
    <property type="evidence" value="ECO:0007669"/>
    <property type="project" value="TreeGrafter"/>
</dbReference>
<dbReference type="PANTHER" id="PTHR47790">
    <property type="entry name" value="TRNA/TMRNA (URACIL-C(5))-METHYLTRANSFERASE"/>
    <property type="match status" value="1"/>
</dbReference>
<keyword evidence="2 5" id="KW-0808">Transferase</keyword>
<name>A0A0D3JYT1_EMIH1</name>
<keyword evidence="8" id="KW-0732">Signal</keyword>
<feature type="chain" id="PRO_5044224081" description="tRNA (Uracil-5-)-methyltransferase" evidence="8">
    <location>
        <begin position="18"/>
        <end position="623"/>
    </location>
</feature>
<dbReference type="AlphaFoldDB" id="A0A0D3JYT1"/>
<comment type="caution">
    <text evidence="5">Lacks conserved residue(s) required for the propagation of feature annotation.</text>
</comment>
<evidence type="ECO:0000256" key="1">
    <source>
        <dbReference type="ARBA" id="ARBA00022603"/>
    </source>
</evidence>
<feature type="active site" evidence="6">
    <location>
        <position position="405"/>
    </location>
</feature>
<feature type="region of interest" description="Disordered" evidence="7">
    <location>
        <begin position="42"/>
        <end position="61"/>
    </location>
</feature>
<dbReference type="EnsemblProtists" id="EOD28666">
    <property type="protein sequence ID" value="EOD28666"/>
    <property type="gene ID" value="EMIHUDRAFT_234819"/>
</dbReference>
<comment type="similarity">
    <text evidence="5">Belongs to the class I-like SAM-binding methyltransferase superfamily. RNA M5U methyltransferase family.</text>
</comment>
<dbReference type="eggNOG" id="KOG2187">
    <property type="taxonomic scope" value="Eukaryota"/>
</dbReference>
<dbReference type="Pfam" id="PF05958">
    <property type="entry name" value="tRNA_U5-meth_tr"/>
    <property type="match status" value="2"/>
</dbReference>
<dbReference type="Gene3D" id="3.40.50.150">
    <property type="entry name" value="Vaccinia Virus protein VP39"/>
    <property type="match status" value="1"/>
</dbReference>
<evidence type="ECO:0000313" key="10">
    <source>
        <dbReference type="Proteomes" id="UP000013827"/>
    </source>
</evidence>
<dbReference type="STRING" id="2903.R1F0E3"/>
<dbReference type="GO" id="GO:0009451">
    <property type="term" value="P:RNA modification"/>
    <property type="evidence" value="ECO:0007669"/>
    <property type="project" value="UniProtKB-ARBA"/>
</dbReference>
<evidence type="ECO:0000256" key="4">
    <source>
        <dbReference type="ARBA" id="ARBA00022694"/>
    </source>
</evidence>
<keyword evidence="4" id="KW-0819">tRNA processing</keyword>
<dbReference type="RefSeq" id="XP_005781095.1">
    <property type="nucleotide sequence ID" value="XM_005781038.1"/>
</dbReference>